<dbReference type="PANTHER" id="PTHR24365:SF522">
    <property type="entry name" value="LOW QUALITY PROTEIN: TOLL-LIKE RECEPTOR 13-RELATED"/>
    <property type="match status" value="1"/>
</dbReference>
<keyword evidence="13" id="KW-0395">Inflammatory response</keyword>
<dbReference type="GO" id="GO:0038023">
    <property type="term" value="F:signaling receptor activity"/>
    <property type="evidence" value="ECO:0007669"/>
    <property type="project" value="TreeGrafter"/>
</dbReference>
<evidence type="ECO:0000259" key="16">
    <source>
        <dbReference type="PROSITE" id="PS50104"/>
    </source>
</evidence>
<dbReference type="InterPro" id="IPR001611">
    <property type="entry name" value="Leu-rich_rpt"/>
</dbReference>
<dbReference type="InterPro" id="IPR003591">
    <property type="entry name" value="Leu-rich_rpt_typical-subtyp"/>
</dbReference>
<proteinExistence type="evidence at transcript level"/>
<dbReference type="InterPro" id="IPR000483">
    <property type="entry name" value="Cys-rich_flank_reg_C"/>
</dbReference>
<evidence type="ECO:0000256" key="12">
    <source>
        <dbReference type="ARBA" id="ARBA00023180"/>
    </source>
</evidence>
<evidence type="ECO:0000256" key="10">
    <source>
        <dbReference type="ARBA" id="ARBA00023136"/>
    </source>
</evidence>
<evidence type="ECO:0000256" key="1">
    <source>
        <dbReference type="ARBA" id="ARBA00004479"/>
    </source>
</evidence>
<comment type="similarity">
    <text evidence="2">Belongs to the Toll-like receptor family.</text>
</comment>
<name>A0A5J6SBT1_9TELE</name>
<organism evidence="17">
    <name type="scientific">Sillago sinica</name>
    <dbReference type="NCBI Taxonomy" id="907714"/>
    <lineage>
        <taxon>Eukaryota</taxon>
        <taxon>Metazoa</taxon>
        <taxon>Chordata</taxon>
        <taxon>Craniata</taxon>
        <taxon>Vertebrata</taxon>
        <taxon>Euteleostomi</taxon>
        <taxon>Actinopterygii</taxon>
        <taxon>Neopterygii</taxon>
        <taxon>Teleostei</taxon>
        <taxon>Neoteleostei</taxon>
        <taxon>Acanthomorphata</taxon>
        <taxon>Eupercaria</taxon>
        <taxon>Sillaginidae</taxon>
        <taxon>Sillago</taxon>
    </lineage>
</organism>
<keyword evidence="7" id="KW-0677">Repeat</keyword>
<accession>A0A5J6SBT1</accession>
<evidence type="ECO:0000256" key="4">
    <source>
        <dbReference type="ARBA" id="ARBA00022614"/>
    </source>
</evidence>
<keyword evidence="9 14" id="KW-1133">Transmembrane helix</keyword>
<dbReference type="PANTHER" id="PTHR24365">
    <property type="entry name" value="TOLL-LIKE RECEPTOR"/>
    <property type="match status" value="1"/>
</dbReference>
<evidence type="ECO:0000256" key="13">
    <source>
        <dbReference type="ARBA" id="ARBA00023198"/>
    </source>
</evidence>
<evidence type="ECO:0000313" key="17">
    <source>
        <dbReference type="EMBL" id="QFE31827.1"/>
    </source>
</evidence>
<dbReference type="GO" id="GO:0045087">
    <property type="term" value="P:innate immune response"/>
    <property type="evidence" value="ECO:0007669"/>
    <property type="project" value="UniProtKB-KW"/>
</dbReference>
<dbReference type="SUPFAM" id="SSF52200">
    <property type="entry name" value="Toll/Interleukin receptor TIR domain"/>
    <property type="match status" value="1"/>
</dbReference>
<protein>
    <submittedName>
        <fullName evidence="17">Toll-like receptor 23-2</fullName>
    </submittedName>
</protein>
<dbReference type="Pfam" id="PF01582">
    <property type="entry name" value="TIR"/>
    <property type="match status" value="1"/>
</dbReference>
<feature type="chain" id="PRO_5023889535" evidence="15">
    <location>
        <begin position="25"/>
        <end position="949"/>
    </location>
</feature>
<feature type="domain" description="TIR" evidence="16">
    <location>
        <begin position="788"/>
        <end position="929"/>
    </location>
</feature>
<keyword evidence="5 14" id="KW-0812">Transmembrane</keyword>
<evidence type="ECO:0000256" key="11">
    <source>
        <dbReference type="ARBA" id="ARBA00023170"/>
    </source>
</evidence>
<dbReference type="AlphaFoldDB" id="A0A5J6SBT1"/>
<comment type="subcellular location">
    <subcellularLocation>
        <location evidence="1">Membrane</location>
        <topology evidence="1">Single-pass type I membrane protein</topology>
    </subcellularLocation>
</comment>
<dbReference type="SUPFAM" id="SSF52058">
    <property type="entry name" value="L domain-like"/>
    <property type="match status" value="3"/>
</dbReference>
<dbReference type="SMART" id="SM00255">
    <property type="entry name" value="TIR"/>
    <property type="match status" value="1"/>
</dbReference>
<dbReference type="EMBL" id="MK868457">
    <property type="protein sequence ID" value="QFE31827.1"/>
    <property type="molecule type" value="mRNA"/>
</dbReference>
<dbReference type="Pfam" id="PF13855">
    <property type="entry name" value="LRR_8"/>
    <property type="match status" value="3"/>
</dbReference>
<keyword evidence="3" id="KW-0399">Innate immunity</keyword>
<dbReference type="FunFam" id="3.40.50.10140:FF:000001">
    <property type="entry name" value="Toll-like receptor 2"/>
    <property type="match status" value="1"/>
</dbReference>
<dbReference type="GO" id="GO:0002224">
    <property type="term" value="P:toll-like receptor signaling pathway"/>
    <property type="evidence" value="ECO:0007669"/>
    <property type="project" value="TreeGrafter"/>
</dbReference>
<evidence type="ECO:0000256" key="6">
    <source>
        <dbReference type="ARBA" id="ARBA00022729"/>
    </source>
</evidence>
<dbReference type="InterPro" id="IPR000157">
    <property type="entry name" value="TIR_dom"/>
</dbReference>
<evidence type="ECO:0000256" key="15">
    <source>
        <dbReference type="SAM" id="SignalP"/>
    </source>
</evidence>
<evidence type="ECO:0000256" key="7">
    <source>
        <dbReference type="ARBA" id="ARBA00022737"/>
    </source>
</evidence>
<dbReference type="GO" id="GO:0006954">
    <property type="term" value="P:inflammatory response"/>
    <property type="evidence" value="ECO:0007669"/>
    <property type="project" value="UniProtKB-KW"/>
</dbReference>
<dbReference type="Gene3D" id="3.40.50.10140">
    <property type="entry name" value="Toll/interleukin-1 receptor homology (TIR) domain"/>
    <property type="match status" value="1"/>
</dbReference>
<dbReference type="SMART" id="SM00365">
    <property type="entry name" value="LRR_SD22"/>
    <property type="match status" value="6"/>
</dbReference>
<evidence type="ECO:0000256" key="5">
    <source>
        <dbReference type="ARBA" id="ARBA00022692"/>
    </source>
</evidence>
<dbReference type="GO" id="GO:0005886">
    <property type="term" value="C:plasma membrane"/>
    <property type="evidence" value="ECO:0007669"/>
    <property type="project" value="TreeGrafter"/>
</dbReference>
<evidence type="ECO:0000256" key="8">
    <source>
        <dbReference type="ARBA" id="ARBA00022859"/>
    </source>
</evidence>
<evidence type="ECO:0000256" key="14">
    <source>
        <dbReference type="SAM" id="Phobius"/>
    </source>
</evidence>
<keyword evidence="6 15" id="KW-0732">Signal</keyword>
<evidence type="ECO:0000256" key="3">
    <source>
        <dbReference type="ARBA" id="ARBA00022588"/>
    </source>
</evidence>
<dbReference type="SMART" id="SM00369">
    <property type="entry name" value="LRR_TYP"/>
    <property type="match status" value="10"/>
</dbReference>
<keyword evidence="10 14" id="KW-0472">Membrane</keyword>
<feature type="signal peptide" evidence="15">
    <location>
        <begin position="1"/>
        <end position="24"/>
    </location>
</feature>
<dbReference type="InterPro" id="IPR035897">
    <property type="entry name" value="Toll_tir_struct_dom_sf"/>
</dbReference>
<evidence type="ECO:0000256" key="9">
    <source>
        <dbReference type="ARBA" id="ARBA00022989"/>
    </source>
</evidence>
<keyword evidence="8" id="KW-0391">Immunity</keyword>
<keyword evidence="11 17" id="KW-0675">Receptor</keyword>
<dbReference type="PROSITE" id="PS50104">
    <property type="entry name" value="TIR"/>
    <property type="match status" value="1"/>
</dbReference>
<evidence type="ECO:0000256" key="2">
    <source>
        <dbReference type="ARBA" id="ARBA00009634"/>
    </source>
</evidence>
<sequence>MAADRGSAWHLLLSSLGLLVHLDATFSYLLKNCTSDRSLAGEVLDCSGRGLVTVPDDIPADACSVNLMCNLLGQINKKDFGKMSQLKILCLTDNHIAHVDDGSFVHMVSLTNLYMGQNNLTNLTANLLQGLSNLRLLDLRKNKIQFIHGSTFKFSSVLQTVLLDDNHLRQVADIIPVLQLPLLHRISVVCENWFSSSFQSEDFPANMSSSLKVLDMSSSNIDKFSITRRAFPHLQTIDLSLATLKWDIPDETSLRNIIRLHLSHTKLSFKEIQKVLQSTDSLVHLRLNSMDRWIKRGLMVTACRIPTLQVLELYYNHGPNLSAQLANCSHLRELDLSDTHMMLMPKGSIQSMKLLQNLKLKANFLKKVPDDIRSLSSLEILSVDSNSISELGCEDFRNTTRLTELYLSSNHITNLNWCTFESLTGLKILDLSLNQLWELGDVFQTGPQKLEFLYLNDNPLAILEKRSFKGLKCLKYLDVVTKTISRVTQRAFDGLNNLRALRVSFPCYFDSDFRHLQRLENLTLYFSVDGSFQSPPTNHHRAFFHLNSLKMFTFICSGFHHGMPFDVPMEQLQAMRHLEDFTAENAYISAPDPSTFQANPRLKRLTFGKTDLSDLDPELFRPIPDLQVLDLSNSQIKSLDFLKLVELPALTHLTLSNNEITVINETVFQSLPALVYLKLDNNPFTCDCSNAGFIQWVKNNNQTQVVNGYQLTCSFPVAEQGNRLLNFDIQSCWMDLSFLCFLCSTGLVTLTLLTSFIFHFLRWQLVYTFYLLLAFLYDSRKKKKGTAHLYDAFVSYNVHDEAWVYHEMLPVLEGEQGWRLCLHHRDFQPGRPIMENITDAIYGSRKTICVISRRYLQSEWCSREIQVASFRLFDEQKDVLVLLFLEDIPARQLSPFHRMRKLVKRRTYLSWPQAGRHHGVFWQNVRRALETGDAAADDRAELLTGPAGR</sequence>
<dbReference type="InterPro" id="IPR032675">
    <property type="entry name" value="LRR_dom_sf"/>
</dbReference>
<keyword evidence="12" id="KW-0325">Glycoprotein</keyword>
<dbReference type="SMART" id="SM00082">
    <property type="entry name" value="LRRCT"/>
    <property type="match status" value="1"/>
</dbReference>
<keyword evidence="4" id="KW-0433">Leucine-rich repeat</keyword>
<dbReference type="PROSITE" id="PS51450">
    <property type="entry name" value="LRR"/>
    <property type="match status" value="2"/>
</dbReference>
<reference evidence="17" key="1">
    <citation type="submission" date="2019-04" db="EMBL/GenBank/DDBJ databases">
        <authorList>
            <person name="Zhang Y."/>
        </authorList>
    </citation>
    <scope>NUCLEOTIDE SEQUENCE</scope>
</reference>
<dbReference type="Gene3D" id="3.80.10.10">
    <property type="entry name" value="Ribonuclease Inhibitor"/>
    <property type="match status" value="4"/>
</dbReference>
<feature type="transmembrane region" description="Helical" evidence="14">
    <location>
        <begin position="760"/>
        <end position="777"/>
    </location>
</feature>